<dbReference type="AlphaFoldDB" id="A0A8S1R5S5"/>
<dbReference type="InterPro" id="IPR019775">
    <property type="entry name" value="WD40_repeat_CS"/>
</dbReference>
<proteinExistence type="predicted"/>
<reference evidence="4" key="1">
    <citation type="submission" date="2021-01" db="EMBL/GenBank/DDBJ databases">
        <authorList>
            <consortium name="Genoscope - CEA"/>
            <person name="William W."/>
        </authorList>
    </citation>
    <scope>NUCLEOTIDE SEQUENCE</scope>
</reference>
<dbReference type="PROSITE" id="PS00678">
    <property type="entry name" value="WD_REPEATS_1"/>
    <property type="match status" value="1"/>
</dbReference>
<comment type="caution">
    <text evidence="4">The sequence shown here is derived from an EMBL/GenBank/DDBJ whole genome shotgun (WGS) entry which is preliminary data.</text>
</comment>
<dbReference type="PANTHER" id="PTHR22847">
    <property type="entry name" value="WD40 REPEAT PROTEIN"/>
    <property type="match status" value="1"/>
</dbReference>
<dbReference type="OrthoDB" id="290914at2759"/>
<accession>A0A8S1R5S5</accession>
<dbReference type="PANTHER" id="PTHR22847:SF637">
    <property type="entry name" value="WD REPEAT DOMAIN 5B"/>
    <property type="match status" value="1"/>
</dbReference>
<organism evidence="4 5">
    <name type="scientific">Paramecium sonneborni</name>
    <dbReference type="NCBI Taxonomy" id="65129"/>
    <lineage>
        <taxon>Eukaryota</taxon>
        <taxon>Sar</taxon>
        <taxon>Alveolata</taxon>
        <taxon>Ciliophora</taxon>
        <taxon>Intramacronucleata</taxon>
        <taxon>Oligohymenophorea</taxon>
        <taxon>Peniculida</taxon>
        <taxon>Parameciidae</taxon>
        <taxon>Paramecium</taxon>
    </lineage>
</organism>
<evidence type="ECO:0000256" key="1">
    <source>
        <dbReference type="ARBA" id="ARBA00022574"/>
    </source>
</evidence>
<dbReference type="PROSITE" id="PS50082">
    <property type="entry name" value="WD_REPEATS_2"/>
    <property type="match status" value="2"/>
</dbReference>
<dbReference type="InterPro" id="IPR001680">
    <property type="entry name" value="WD40_rpt"/>
</dbReference>
<dbReference type="Pfam" id="PF00400">
    <property type="entry name" value="WD40"/>
    <property type="match status" value="2"/>
</dbReference>
<keyword evidence="1 3" id="KW-0853">WD repeat</keyword>
<dbReference type="SMART" id="SM00320">
    <property type="entry name" value="WD40"/>
    <property type="match status" value="5"/>
</dbReference>
<evidence type="ECO:0000256" key="3">
    <source>
        <dbReference type="PROSITE-ProRule" id="PRU00221"/>
    </source>
</evidence>
<feature type="repeat" description="WD" evidence="3">
    <location>
        <begin position="359"/>
        <end position="389"/>
    </location>
</feature>
<dbReference type="Proteomes" id="UP000692954">
    <property type="component" value="Unassembled WGS sequence"/>
</dbReference>
<name>A0A8S1R5S5_9CILI</name>
<dbReference type="GO" id="GO:1990234">
    <property type="term" value="C:transferase complex"/>
    <property type="evidence" value="ECO:0007669"/>
    <property type="project" value="UniProtKB-ARBA"/>
</dbReference>
<protein>
    <submittedName>
        <fullName evidence="4">Uncharacterized protein</fullName>
    </submittedName>
</protein>
<sequence length="475" mass="55640">MNQSNQCPTHKESFVGYNIENSDIVRPICSRCIPSLSKGYFGEQRYLNFEQATLLLDQLKSAGLKQYKSEILEQFEQTINQLTSQLKFLLDQISVVFDLIIQSDPQQEFLDSKDPKFIAQVLHDNCQYDIHQQKYKIKSQNAIHIRFNKIISKSQNHMNDFFESINSQINSLKKEEIELSQSTSNHNNNHKSYRELFKLNTKILQVKSLVYYDKFKWLFSADQDIKILQFDLKTKQLIQELSAHSDRISTLLIVNDTLISTAIDKSLVIWNLDNAGKVEIKTKINTKSMILQLIRYKDQFASINDDKVLAFWNDTKCISELKNKIEITSIDCNHDYSQIAIGQIDGIIRIRKEKINFKLESHFDCIKALKFINESYLVSGGWDKQIKIWMELKNGDYNCIQTIYDHNSYINFIQYVGGYLISTDDDKIIKIWQFDKTWKELTQIGRYPLVTSIHIYQRICFLGFNDSSIQILQFN</sequence>
<feature type="repeat" description="WD" evidence="3">
    <location>
        <begin position="241"/>
        <end position="280"/>
    </location>
</feature>
<keyword evidence="5" id="KW-1185">Reference proteome</keyword>
<evidence type="ECO:0000313" key="5">
    <source>
        <dbReference type="Proteomes" id="UP000692954"/>
    </source>
</evidence>
<dbReference type="EMBL" id="CAJJDN010000144">
    <property type="protein sequence ID" value="CAD8123431.1"/>
    <property type="molecule type" value="Genomic_DNA"/>
</dbReference>
<gene>
    <name evidence="4" type="ORF">PSON_ATCC_30995.1.T1440141</name>
</gene>
<evidence type="ECO:0000256" key="2">
    <source>
        <dbReference type="ARBA" id="ARBA00022737"/>
    </source>
</evidence>
<keyword evidence="2" id="KW-0677">Repeat</keyword>
<evidence type="ECO:0000313" key="4">
    <source>
        <dbReference type="EMBL" id="CAD8123431.1"/>
    </source>
</evidence>